<feature type="compositionally biased region" description="Basic and acidic residues" evidence="1">
    <location>
        <begin position="190"/>
        <end position="218"/>
    </location>
</feature>
<comment type="caution">
    <text evidence="2">The sequence shown here is derived from an EMBL/GenBank/DDBJ whole genome shotgun (WGS) entry which is preliminary data.</text>
</comment>
<gene>
    <name evidence="2" type="ORF">LTR24_004521</name>
</gene>
<reference evidence="2 3" key="1">
    <citation type="submission" date="2023-08" db="EMBL/GenBank/DDBJ databases">
        <title>Black Yeasts Isolated from many extreme environments.</title>
        <authorList>
            <person name="Coleine C."/>
            <person name="Stajich J.E."/>
            <person name="Selbmann L."/>
        </authorList>
    </citation>
    <scope>NUCLEOTIDE SEQUENCE [LARGE SCALE GENOMIC DNA]</scope>
    <source>
        <strain evidence="2 3">CCFEE 5885</strain>
    </source>
</reference>
<feature type="region of interest" description="Disordered" evidence="1">
    <location>
        <begin position="174"/>
        <end position="218"/>
    </location>
</feature>
<evidence type="ECO:0000313" key="2">
    <source>
        <dbReference type="EMBL" id="KAK5093118.1"/>
    </source>
</evidence>
<name>A0ABR0KBP5_9EURO</name>
<evidence type="ECO:0000313" key="3">
    <source>
        <dbReference type="Proteomes" id="UP001345013"/>
    </source>
</evidence>
<sequence>MLRRIKTSTTLSSIYHHQWYSGPPETPYQPSDGSFFTAQAGSTPILRNNSVHQDGAESSMLQPYFALTDPHVKDGYLNANYGPDTSNFAYDPSPAFDPAYAALPTGTAYQTASAQPLLPLYTDVSNASQPVHTRYGGQLRALSGTWAAIDTYLPLPSSLTPASPAAPQAQMTLSPGTIIAPGPVRKQRKKQPDKSQRPKSDKGPKPGEHTEGWTHDDWVQAGAIARPVSGVKGPGQKCHTCIWYSRACDVNLLENGKCKYCNGPPTSDKKRVCVWTVPSLGIACYPDYQKLREKVGLAGYREAVKQAFLQSVDSVTSPAVNPPPIIQANLPLVTAQPYTTGTIPQPWNSARSLPNHSAQQQTAMIPAYPQGRLPNPYQGPATPSPINVRVLQTVISAASSMVNHGLVTENEHQNLRNLYEWLSASLLQNPVFETTQINAMLSNLDDRHMRGVGLRAELLFGLARWPNA</sequence>
<protein>
    <recommendedName>
        <fullName evidence="4">Zn(2)-C6 fungal-type domain-containing protein</fullName>
    </recommendedName>
</protein>
<accession>A0ABR0KBP5</accession>
<dbReference type="EMBL" id="JAVRRG010000047">
    <property type="protein sequence ID" value="KAK5093118.1"/>
    <property type="molecule type" value="Genomic_DNA"/>
</dbReference>
<keyword evidence="3" id="KW-1185">Reference proteome</keyword>
<proteinExistence type="predicted"/>
<evidence type="ECO:0008006" key="4">
    <source>
        <dbReference type="Google" id="ProtNLM"/>
    </source>
</evidence>
<evidence type="ECO:0000256" key="1">
    <source>
        <dbReference type="SAM" id="MobiDB-lite"/>
    </source>
</evidence>
<dbReference type="Proteomes" id="UP001345013">
    <property type="component" value="Unassembled WGS sequence"/>
</dbReference>
<organism evidence="2 3">
    <name type="scientific">Lithohypha guttulata</name>
    <dbReference type="NCBI Taxonomy" id="1690604"/>
    <lineage>
        <taxon>Eukaryota</taxon>
        <taxon>Fungi</taxon>
        <taxon>Dikarya</taxon>
        <taxon>Ascomycota</taxon>
        <taxon>Pezizomycotina</taxon>
        <taxon>Eurotiomycetes</taxon>
        <taxon>Chaetothyriomycetidae</taxon>
        <taxon>Chaetothyriales</taxon>
        <taxon>Trichomeriaceae</taxon>
        <taxon>Lithohypha</taxon>
    </lineage>
</organism>